<dbReference type="SUPFAM" id="SSF82615">
    <property type="entry name" value="Polo-box domain"/>
    <property type="match status" value="2"/>
</dbReference>
<evidence type="ECO:0000313" key="8">
    <source>
        <dbReference type="EMBL" id="CAD7235054.1"/>
    </source>
</evidence>
<name>A0A7R8ZSP2_9CRUS</name>
<dbReference type="Gene3D" id="3.30.1120.30">
    <property type="entry name" value="POLO box domain"/>
    <property type="match status" value="2"/>
</dbReference>
<dbReference type="PROSITE" id="PS50078">
    <property type="entry name" value="POLO_BOX"/>
    <property type="match status" value="2"/>
</dbReference>
<dbReference type="InterPro" id="IPR000959">
    <property type="entry name" value="POLO_box_dom"/>
</dbReference>
<reference evidence="8" key="1">
    <citation type="submission" date="2020-11" db="EMBL/GenBank/DDBJ databases">
        <authorList>
            <person name="Tran Van P."/>
        </authorList>
    </citation>
    <scope>NUCLEOTIDE SEQUENCE</scope>
</reference>
<feature type="domain" description="POLO box" evidence="7">
    <location>
        <begin position="3"/>
        <end position="82"/>
    </location>
</feature>
<evidence type="ECO:0000256" key="2">
    <source>
        <dbReference type="ARBA" id="ARBA00022679"/>
    </source>
</evidence>
<dbReference type="InterPro" id="IPR036947">
    <property type="entry name" value="POLO_box_dom_sf"/>
</dbReference>
<keyword evidence="6" id="KW-0067">ATP-binding</keyword>
<evidence type="ECO:0000256" key="5">
    <source>
        <dbReference type="ARBA" id="ARBA00022777"/>
    </source>
</evidence>
<dbReference type="CDD" id="cd13118">
    <property type="entry name" value="POLO_box_1"/>
    <property type="match status" value="1"/>
</dbReference>
<evidence type="ECO:0000256" key="3">
    <source>
        <dbReference type="ARBA" id="ARBA00022737"/>
    </source>
</evidence>
<keyword evidence="4" id="KW-0547">Nucleotide-binding</keyword>
<sequence length="222" mass="26208">MIWISKWVDYSDKYGLGYQFSNDILTVSFNDKTRIAVQHNQNELLYVNKVNHESYFQAENPPKELAKKKLQVLNYFRNYMNQYLFKMGKQHAQQAEDLSRVPFMENWFRTRTAIVMFLSNGTFQVNFFQDHTKLIICPSLSAVTFVYKRRNFRTYLFDTLIKHGATSLLKEKLTYANSMVTKMMDETDLRPVRQDAAAKRHPHTTNSLQLKAVARSKPIPFR</sequence>
<keyword evidence="2" id="KW-0808">Transferase</keyword>
<dbReference type="GO" id="GO:0007052">
    <property type="term" value="P:mitotic spindle organization"/>
    <property type="evidence" value="ECO:0007669"/>
    <property type="project" value="TreeGrafter"/>
</dbReference>
<dbReference type="InterPro" id="IPR033701">
    <property type="entry name" value="POLO_box_1"/>
</dbReference>
<dbReference type="PANTHER" id="PTHR24345">
    <property type="entry name" value="SERINE/THREONINE-PROTEIN KINASE PLK"/>
    <property type="match status" value="1"/>
</dbReference>
<dbReference type="OrthoDB" id="408964at2759"/>
<dbReference type="GO" id="GO:0005813">
    <property type="term" value="C:centrosome"/>
    <property type="evidence" value="ECO:0007669"/>
    <property type="project" value="TreeGrafter"/>
</dbReference>
<keyword evidence="3" id="KW-0677">Repeat</keyword>
<organism evidence="8">
    <name type="scientific">Cyprideis torosa</name>
    <dbReference type="NCBI Taxonomy" id="163714"/>
    <lineage>
        <taxon>Eukaryota</taxon>
        <taxon>Metazoa</taxon>
        <taxon>Ecdysozoa</taxon>
        <taxon>Arthropoda</taxon>
        <taxon>Crustacea</taxon>
        <taxon>Oligostraca</taxon>
        <taxon>Ostracoda</taxon>
        <taxon>Podocopa</taxon>
        <taxon>Podocopida</taxon>
        <taxon>Cytherocopina</taxon>
        <taxon>Cytheroidea</taxon>
        <taxon>Cytherideidae</taxon>
        <taxon>Cyprideis</taxon>
    </lineage>
</organism>
<dbReference type="EMBL" id="OB670967">
    <property type="protein sequence ID" value="CAD7235054.1"/>
    <property type="molecule type" value="Genomic_DNA"/>
</dbReference>
<dbReference type="GO" id="GO:0000922">
    <property type="term" value="C:spindle pole"/>
    <property type="evidence" value="ECO:0007669"/>
    <property type="project" value="TreeGrafter"/>
</dbReference>
<evidence type="ECO:0000256" key="4">
    <source>
        <dbReference type="ARBA" id="ARBA00022741"/>
    </source>
</evidence>
<gene>
    <name evidence="8" type="ORF">CTOB1V02_LOCUS12870</name>
</gene>
<dbReference type="GO" id="GO:0005634">
    <property type="term" value="C:nucleus"/>
    <property type="evidence" value="ECO:0007669"/>
    <property type="project" value="TreeGrafter"/>
</dbReference>
<dbReference type="InterPro" id="IPR033695">
    <property type="entry name" value="POLO_box_2"/>
</dbReference>
<dbReference type="PANTHER" id="PTHR24345:SF93">
    <property type="entry name" value="SERINE_THREONINE-PROTEIN KINASE PLK1"/>
    <property type="match status" value="1"/>
</dbReference>
<dbReference type="GO" id="GO:0005524">
    <property type="term" value="F:ATP binding"/>
    <property type="evidence" value="ECO:0007669"/>
    <property type="project" value="UniProtKB-KW"/>
</dbReference>
<dbReference type="CDD" id="cd13117">
    <property type="entry name" value="POLO_box_2"/>
    <property type="match status" value="1"/>
</dbReference>
<keyword evidence="1" id="KW-0723">Serine/threonine-protein kinase</keyword>
<evidence type="ECO:0000259" key="7">
    <source>
        <dbReference type="PROSITE" id="PS50078"/>
    </source>
</evidence>
<dbReference type="GO" id="GO:0000776">
    <property type="term" value="C:kinetochore"/>
    <property type="evidence" value="ECO:0007669"/>
    <property type="project" value="TreeGrafter"/>
</dbReference>
<feature type="domain" description="POLO box" evidence="7">
    <location>
        <begin position="103"/>
        <end position="185"/>
    </location>
</feature>
<dbReference type="GO" id="GO:0005737">
    <property type="term" value="C:cytoplasm"/>
    <property type="evidence" value="ECO:0007669"/>
    <property type="project" value="TreeGrafter"/>
</dbReference>
<keyword evidence="5" id="KW-0418">Kinase</keyword>
<evidence type="ECO:0000256" key="1">
    <source>
        <dbReference type="ARBA" id="ARBA00022527"/>
    </source>
</evidence>
<dbReference type="GO" id="GO:0004674">
    <property type="term" value="F:protein serine/threonine kinase activity"/>
    <property type="evidence" value="ECO:0007669"/>
    <property type="project" value="UniProtKB-KW"/>
</dbReference>
<protein>
    <recommendedName>
        <fullName evidence="7">POLO box domain-containing protein</fullName>
    </recommendedName>
</protein>
<proteinExistence type="predicted"/>
<accession>A0A7R8ZSP2</accession>
<dbReference type="Pfam" id="PF00659">
    <property type="entry name" value="POLO_box"/>
    <property type="match status" value="2"/>
</dbReference>
<dbReference type="AlphaFoldDB" id="A0A7R8ZSP2"/>
<evidence type="ECO:0000256" key="6">
    <source>
        <dbReference type="ARBA" id="ARBA00022840"/>
    </source>
</evidence>